<feature type="non-terminal residue" evidence="1">
    <location>
        <position position="1"/>
    </location>
</feature>
<accession>A0ABW3ZDC9</accession>
<reference evidence="2" key="1">
    <citation type="journal article" date="2019" name="Int. J. Syst. Evol. Microbiol.">
        <title>The Global Catalogue of Microorganisms (GCM) 10K type strain sequencing project: providing services to taxonomists for standard genome sequencing and annotation.</title>
        <authorList>
            <consortium name="The Broad Institute Genomics Platform"/>
            <consortium name="The Broad Institute Genome Sequencing Center for Infectious Disease"/>
            <person name="Wu L."/>
            <person name="Ma J."/>
        </authorList>
    </citation>
    <scope>NUCLEOTIDE SEQUENCE [LARGE SCALE GENOMIC DNA]</scope>
    <source>
        <strain evidence="2">CCUG 61696</strain>
    </source>
</reference>
<evidence type="ECO:0000313" key="1">
    <source>
        <dbReference type="EMBL" id="MFD1333827.1"/>
    </source>
</evidence>
<sequence>AAGAAFALIGSATPSSEAPETERGLTLTWSAGPATLPRDDAAYAPLVAPLTGRGLLPFAPTRLSARRLSNGDLRLAWIRRARIGGDDFDAREVRLGEETEAYEAEIWFGGVRVRAFEVASPAALYTSAQQAVDLGGPAVEIELRVRQISAVAGPGLTAAASFAV</sequence>
<dbReference type="Proteomes" id="UP001597171">
    <property type="component" value="Unassembled WGS sequence"/>
</dbReference>
<gene>
    <name evidence="1" type="ORF">ACFQ4O_17620</name>
</gene>
<comment type="caution">
    <text evidence="1">The sequence shown here is derived from an EMBL/GenBank/DDBJ whole genome shotgun (WGS) entry which is preliminary data.</text>
</comment>
<proteinExistence type="predicted"/>
<protein>
    <submittedName>
        <fullName evidence="1">Uncharacterized protein</fullName>
    </submittedName>
</protein>
<dbReference type="EMBL" id="JBHTMX010000357">
    <property type="protein sequence ID" value="MFD1333827.1"/>
    <property type="molecule type" value="Genomic_DNA"/>
</dbReference>
<name>A0ABW3ZDC9_9HYPH</name>
<evidence type="ECO:0000313" key="2">
    <source>
        <dbReference type="Proteomes" id="UP001597171"/>
    </source>
</evidence>
<keyword evidence="2" id="KW-1185">Reference proteome</keyword>
<organism evidence="1 2">
    <name type="scientific">Methylopila musalis</name>
    <dbReference type="NCBI Taxonomy" id="1134781"/>
    <lineage>
        <taxon>Bacteria</taxon>
        <taxon>Pseudomonadati</taxon>
        <taxon>Pseudomonadota</taxon>
        <taxon>Alphaproteobacteria</taxon>
        <taxon>Hyphomicrobiales</taxon>
        <taxon>Methylopilaceae</taxon>
        <taxon>Methylopila</taxon>
    </lineage>
</organism>